<dbReference type="RefSeq" id="WP_027314106.1">
    <property type="nucleotide sequence ID" value="NZ_JBHLZN010000004.1"/>
</dbReference>
<evidence type="ECO:0000256" key="1">
    <source>
        <dbReference type="ARBA" id="ARBA00000085"/>
    </source>
</evidence>
<protein>
    <recommendedName>
        <fullName evidence="2">histidine kinase</fullName>
        <ecNumber evidence="2">2.7.13.3</ecNumber>
    </recommendedName>
</protein>
<evidence type="ECO:0000256" key="6">
    <source>
        <dbReference type="PROSITE-ProRule" id="PRU00169"/>
    </source>
</evidence>
<dbReference type="SUPFAM" id="SSF55785">
    <property type="entry name" value="PYP-like sensor domain (PAS domain)"/>
    <property type="match status" value="3"/>
</dbReference>
<dbReference type="Gene3D" id="3.40.50.2300">
    <property type="match status" value="1"/>
</dbReference>
<dbReference type="PROSITE" id="PS50110">
    <property type="entry name" value="RESPONSE_REGULATORY"/>
    <property type="match status" value="1"/>
</dbReference>
<dbReference type="Gene3D" id="3.30.565.10">
    <property type="entry name" value="Histidine kinase-like ATPase, C-terminal domain"/>
    <property type="match status" value="1"/>
</dbReference>
<dbReference type="SMART" id="SM00388">
    <property type="entry name" value="HisKA"/>
    <property type="match status" value="1"/>
</dbReference>
<dbReference type="Pfam" id="PF08448">
    <property type="entry name" value="PAS_4"/>
    <property type="match status" value="1"/>
</dbReference>
<keyword evidence="4" id="KW-0808">Transferase</keyword>
<name>A0ABV5ZDJ2_9GAMM</name>
<dbReference type="Pfam" id="PF12860">
    <property type="entry name" value="PAS_7"/>
    <property type="match status" value="2"/>
</dbReference>
<dbReference type="InterPro" id="IPR036890">
    <property type="entry name" value="HATPase_C_sf"/>
</dbReference>
<comment type="catalytic activity">
    <reaction evidence="1">
        <text>ATP + protein L-histidine = ADP + protein N-phospho-L-histidine.</text>
        <dbReference type="EC" id="2.7.13.3"/>
    </reaction>
</comment>
<evidence type="ECO:0000259" key="9">
    <source>
        <dbReference type="PROSITE" id="PS50110"/>
    </source>
</evidence>
<dbReference type="PROSITE" id="PS50109">
    <property type="entry name" value="HIS_KIN"/>
    <property type="match status" value="1"/>
</dbReference>
<feature type="coiled-coil region" evidence="7">
    <location>
        <begin position="427"/>
        <end position="489"/>
    </location>
</feature>
<keyword evidence="12" id="KW-1185">Reference proteome</keyword>
<dbReference type="SUPFAM" id="SSF47384">
    <property type="entry name" value="Homodimeric domain of signal transducing histidine kinase"/>
    <property type="match status" value="1"/>
</dbReference>
<organism evidence="11 12">
    <name type="scientific">Balneatrix alpica</name>
    <dbReference type="NCBI Taxonomy" id="75684"/>
    <lineage>
        <taxon>Bacteria</taxon>
        <taxon>Pseudomonadati</taxon>
        <taxon>Pseudomonadota</taxon>
        <taxon>Gammaproteobacteria</taxon>
        <taxon>Oceanospirillales</taxon>
        <taxon>Balneatrichaceae</taxon>
        <taxon>Balneatrix</taxon>
    </lineage>
</organism>
<dbReference type="InterPro" id="IPR011006">
    <property type="entry name" value="CheY-like_superfamily"/>
</dbReference>
<dbReference type="Gene3D" id="1.10.287.130">
    <property type="match status" value="1"/>
</dbReference>
<proteinExistence type="predicted"/>
<evidence type="ECO:0000259" key="10">
    <source>
        <dbReference type="PROSITE" id="PS50113"/>
    </source>
</evidence>
<dbReference type="PANTHER" id="PTHR43047">
    <property type="entry name" value="TWO-COMPONENT HISTIDINE PROTEIN KINASE"/>
    <property type="match status" value="1"/>
</dbReference>
<dbReference type="CDD" id="cd00082">
    <property type="entry name" value="HisKA"/>
    <property type="match status" value="1"/>
</dbReference>
<dbReference type="SMART" id="SM00448">
    <property type="entry name" value="REC"/>
    <property type="match status" value="1"/>
</dbReference>
<gene>
    <name evidence="11" type="ORF">ACFFLH_12950</name>
</gene>
<evidence type="ECO:0000256" key="3">
    <source>
        <dbReference type="ARBA" id="ARBA00022553"/>
    </source>
</evidence>
<feature type="domain" description="PAC" evidence="10">
    <location>
        <begin position="386"/>
        <end position="439"/>
    </location>
</feature>
<dbReference type="InterPro" id="IPR013656">
    <property type="entry name" value="PAS_4"/>
</dbReference>
<dbReference type="InterPro" id="IPR003661">
    <property type="entry name" value="HisK_dim/P_dom"/>
</dbReference>
<dbReference type="InterPro" id="IPR001789">
    <property type="entry name" value="Sig_transdc_resp-reg_receiver"/>
</dbReference>
<dbReference type="EMBL" id="JBHLZN010000004">
    <property type="protein sequence ID" value="MFB9887321.1"/>
    <property type="molecule type" value="Genomic_DNA"/>
</dbReference>
<evidence type="ECO:0000256" key="7">
    <source>
        <dbReference type="SAM" id="Coils"/>
    </source>
</evidence>
<dbReference type="InterPro" id="IPR000014">
    <property type="entry name" value="PAS"/>
</dbReference>
<dbReference type="Gene3D" id="3.30.450.20">
    <property type="entry name" value="PAS domain"/>
    <property type="match status" value="3"/>
</dbReference>
<dbReference type="InterPro" id="IPR004358">
    <property type="entry name" value="Sig_transdc_His_kin-like_C"/>
</dbReference>
<evidence type="ECO:0000256" key="4">
    <source>
        <dbReference type="ARBA" id="ARBA00022679"/>
    </source>
</evidence>
<feature type="domain" description="Response regulatory" evidence="9">
    <location>
        <begin position="731"/>
        <end position="846"/>
    </location>
</feature>
<dbReference type="Pfam" id="PF00072">
    <property type="entry name" value="Response_reg"/>
    <property type="match status" value="1"/>
</dbReference>
<dbReference type="NCBIfam" id="TIGR00229">
    <property type="entry name" value="sensory_box"/>
    <property type="match status" value="1"/>
</dbReference>
<reference evidence="11 12" key="1">
    <citation type="submission" date="2024-09" db="EMBL/GenBank/DDBJ databases">
        <authorList>
            <person name="Sun Q."/>
            <person name="Mori K."/>
        </authorList>
    </citation>
    <scope>NUCLEOTIDE SEQUENCE [LARGE SCALE GENOMIC DNA]</scope>
    <source>
        <strain evidence="11 12">ATCC 51285</strain>
    </source>
</reference>
<feature type="domain" description="Histidine kinase" evidence="8">
    <location>
        <begin position="496"/>
        <end position="709"/>
    </location>
</feature>
<dbReference type="SUPFAM" id="SSF52172">
    <property type="entry name" value="CheY-like"/>
    <property type="match status" value="1"/>
</dbReference>
<dbReference type="Pfam" id="PF00512">
    <property type="entry name" value="HisKA"/>
    <property type="match status" value="1"/>
</dbReference>
<dbReference type="InterPro" id="IPR000700">
    <property type="entry name" value="PAS-assoc_C"/>
</dbReference>
<evidence type="ECO:0000256" key="5">
    <source>
        <dbReference type="ARBA" id="ARBA00022777"/>
    </source>
</evidence>
<dbReference type="PRINTS" id="PR00344">
    <property type="entry name" value="BCTRLSENSOR"/>
</dbReference>
<accession>A0ABV5ZDJ2</accession>
<dbReference type="PROSITE" id="PS50113">
    <property type="entry name" value="PAC"/>
    <property type="match status" value="1"/>
</dbReference>
<keyword evidence="7" id="KW-0175">Coiled coil</keyword>
<dbReference type="PANTHER" id="PTHR43047:SF9">
    <property type="entry name" value="HISTIDINE KINASE"/>
    <property type="match status" value="1"/>
</dbReference>
<dbReference type="NCBIfam" id="NF041832">
    <property type="entry name" value="near_NosP_CTERM"/>
    <property type="match status" value="1"/>
</dbReference>
<dbReference type="SMART" id="SM00091">
    <property type="entry name" value="PAS"/>
    <property type="match status" value="3"/>
</dbReference>
<dbReference type="EC" id="2.7.13.3" evidence="2"/>
<feature type="modified residue" description="4-aspartylphosphate" evidence="6">
    <location>
        <position position="780"/>
    </location>
</feature>
<dbReference type="SMART" id="SM00387">
    <property type="entry name" value="HATPase_c"/>
    <property type="match status" value="1"/>
</dbReference>
<evidence type="ECO:0000256" key="2">
    <source>
        <dbReference type="ARBA" id="ARBA00012438"/>
    </source>
</evidence>
<dbReference type="CDD" id="cd00156">
    <property type="entry name" value="REC"/>
    <property type="match status" value="1"/>
</dbReference>
<feature type="coiled-coil region" evidence="7">
    <location>
        <begin position="3"/>
        <end position="86"/>
    </location>
</feature>
<dbReference type="InterPro" id="IPR036097">
    <property type="entry name" value="HisK_dim/P_sf"/>
</dbReference>
<keyword evidence="3 6" id="KW-0597">Phosphoprotein</keyword>
<dbReference type="InterPro" id="IPR003594">
    <property type="entry name" value="HATPase_dom"/>
</dbReference>
<dbReference type="Proteomes" id="UP001589628">
    <property type="component" value="Unassembled WGS sequence"/>
</dbReference>
<evidence type="ECO:0000313" key="12">
    <source>
        <dbReference type="Proteomes" id="UP001589628"/>
    </source>
</evidence>
<sequence length="854" mass="95712">MSAAELRQRLAQLEQENTKLKRINAALISRVEAGVGQDPSAFAAFSHAVTLAEQVRERTDALNTALAELKISHQALQEAKHQAETSHQHLLEAIDSISDAFVLFDAQGRIRLFNRHFAAFWQHSGHPIQIGSHLNDMQQAASSLQLIQESALLDGCQVYHLRDGRWLQMREKPTRDGGKVVLYTDISALKARENARRELALAEQAHKLQLTLDNLSQGVALINPQGLLELANQHFLRLGELPPLQAGESFLALMHEQAEYAALLQLALATGRAQEYPQAQGRMLELQVHPLPDQSLVVTHTDITERHQHSQTLKRNEAWIRLITDNVPALIAYVGADLRYRFTNKVYDEWYGRPRGSLYGQAIEQVHPQAQMRQLLPFIEQALRGRAVTFEIDEGRGEQLRHMRKSYVPNRNSQGQVDGFFVMIQDISKQRRTALELQQAYSHLEQRVKERTAELTTLNQQLRQEIHERAEAEVRLRDATRAAEQANQSKTKFLAAVSHDLLQPLNAARLFTGALAEKNLAEELRPLVHSTSNALEDVESLLGSLVDISKLDAGVVKADITHFHLSELLDHLAHEYQHLAQQQGLRLHFVPCSAIVRTDSQLLARILRNLLSNALRYTPTGRVLLGCRRLPDAIRIEVWDSGLGIPAHKLQDIFHEFERLQRPQNGQDKGLGLGLAIVDKISKVLGHRISVHSQLGRGSTFAVEVPVGQQAALSPQQHLPQPDNERLSGARIWLVDNDQTICTAMQQLLSGWGVELCWGLSAAELLAKGRGQQPQLLIADYHLDHGEQGLDAVSLIQQQLGCALPVLMITANHSQELKEQIRTQGYRLLHKPVKPLKLKLSLIHLLEQPAPAST</sequence>
<comment type="caution">
    <text evidence="11">The sequence shown here is derived from an EMBL/GenBank/DDBJ whole genome shotgun (WGS) entry which is preliminary data.</text>
</comment>
<evidence type="ECO:0000313" key="11">
    <source>
        <dbReference type="EMBL" id="MFB9887321.1"/>
    </source>
</evidence>
<dbReference type="Pfam" id="PF02518">
    <property type="entry name" value="HATPase_c"/>
    <property type="match status" value="1"/>
</dbReference>
<evidence type="ECO:0000259" key="8">
    <source>
        <dbReference type="PROSITE" id="PS50109"/>
    </source>
</evidence>
<dbReference type="SUPFAM" id="SSF55874">
    <property type="entry name" value="ATPase domain of HSP90 chaperone/DNA topoisomerase II/histidine kinase"/>
    <property type="match status" value="1"/>
</dbReference>
<dbReference type="GO" id="GO:0016301">
    <property type="term" value="F:kinase activity"/>
    <property type="evidence" value="ECO:0007669"/>
    <property type="project" value="UniProtKB-KW"/>
</dbReference>
<dbReference type="InterPro" id="IPR035965">
    <property type="entry name" value="PAS-like_dom_sf"/>
</dbReference>
<dbReference type="InterPro" id="IPR005467">
    <property type="entry name" value="His_kinase_dom"/>
</dbReference>
<keyword evidence="5 11" id="KW-0418">Kinase</keyword>